<keyword evidence="7" id="KW-0436">Ligase</keyword>
<protein>
    <submittedName>
        <fullName evidence="7">O-antigen ligase family protein</fullName>
    </submittedName>
</protein>
<reference evidence="8" key="1">
    <citation type="journal article" date="2019" name="Int. J. Syst. Evol. Microbiol.">
        <title>The Global Catalogue of Microorganisms (GCM) 10K type strain sequencing project: providing services to taxonomists for standard genome sequencing and annotation.</title>
        <authorList>
            <consortium name="The Broad Institute Genomics Platform"/>
            <consortium name="The Broad Institute Genome Sequencing Center for Infectious Disease"/>
            <person name="Wu L."/>
            <person name="Ma J."/>
        </authorList>
    </citation>
    <scope>NUCLEOTIDE SEQUENCE [LARGE SCALE GENOMIC DNA]</scope>
    <source>
        <strain evidence="8">LMG 29894</strain>
    </source>
</reference>
<sequence>MTSALARFTTAPWLRSLTELALVAFGTTLLATRHTYGRWGALLALLGIALALVDLRRHERWPFERADWLPALAVLLFPLYQSLSILAHGGPPHLFEWTWHLFYALPVAFVVRRLRPSPATFPAGLAVGAGAAFALALLQVVSQEMERARGYWHMVVFGNLALAIGLLPLLCLEARWFHERLQALAIVGALAGTMASLLSGSRGGWLALPFFWLIWYRSRRPRVGGPPPLDRRLLGLFIGCAVAMAVVFGPGVIKRVEQAGQDIVAYRSGQVVTSLGMRFEMWGAAIDMAREHPLTGVGPWRFGAELAERVEQGKLPRPLLEFEHAHNEFLNILATQGAPGLLALLFSYLGLALYFERQRRIKRNREAPLAAMGLALVVMFAVFGLSEVMFAHRVSYLLFAVLIGVCWGFQQGPSTTRLRYVHREKTVWMPRDLSRVP</sequence>
<keyword evidence="2 5" id="KW-0812">Transmembrane</keyword>
<dbReference type="InterPro" id="IPR051533">
    <property type="entry name" value="WaaL-like"/>
</dbReference>
<dbReference type="EMBL" id="JBHSBU010000001">
    <property type="protein sequence ID" value="MFC4159840.1"/>
    <property type="molecule type" value="Genomic_DNA"/>
</dbReference>
<keyword evidence="4 5" id="KW-0472">Membrane</keyword>
<dbReference type="InterPro" id="IPR007016">
    <property type="entry name" value="O-antigen_ligase-rel_domated"/>
</dbReference>
<feature type="transmembrane region" description="Helical" evidence="5">
    <location>
        <begin position="67"/>
        <end position="87"/>
    </location>
</feature>
<proteinExistence type="predicted"/>
<evidence type="ECO:0000256" key="4">
    <source>
        <dbReference type="ARBA" id="ARBA00023136"/>
    </source>
</evidence>
<feature type="transmembrane region" description="Helical" evidence="5">
    <location>
        <begin position="119"/>
        <end position="138"/>
    </location>
</feature>
<comment type="caution">
    <text evidence="7">The sequence shown here is derived from an EMBL/GenBank/DDBJ whole genome shotgun (WGS) entry which is preliminary data.</text>
</comment>
<dbReference type="Pfam" id="PF04932">
    <property type="entry name" value="Wzy_C"/>
    <property type="match status" value="1"/>
</dbReference>
<evidence type="ECO:0000256" key="1">
    <source>
        <dbReference type="ARBA" id="ARBA00004141"/>
    </source>
</evidence>
<dbReference type="PANTHER" id="PTHR37422:SF23">
    <property type="entry name" value="TEICHURONIC ACID BIOSYNTHESIS PROTEIN TUAE"/>
    <property type="match status" value="1"/>
</dbReference>
<evidence type="ECO:0000256" key="2">
    <source>
        <dbReference type="ARBA" id="ARBA00022692"/>
    </source>
</evidence>
<evidence type="ECO:0000256" key="5">
    <source>
        <dbReference type="SAM" id="Phobius"/>
    </source>
</evidence>
<evidence type="ECO:0000313" key="8">
    <source>
        <dbReference type="Proteomes" id="UP001595791"/>
    </source>
</evidence>
<keyword evidence="8" id="KW-1185">Reference proteome</keyword>
<dbReference type="PANTHER" id="PTHR37422">
    <property type="entry name" value="TEICHURONIC ACID BIOSYNTHESIS PROTEIN TUAE"/>
    <property type="match status" value="1"/>
</dbReference>
<accession>A0ABV8MRC0</accession>
<feature type="transmembrane region" description="Helical" evidence="5">
    <location>
        <begin position="367"/>
        <end position="384"/>
    </location>
</feature>
<keyword evidence="3 5" id="KW-1133">Transmembrane helix</keyword>
<feature type="transmembrane region" description="Helical" evidence="5">
    <location>
        <begin position="150"/>
        <end position="170"/>
    </location>
</feature>
<dbReference type="Proteomes" id="UP001595791">
    <property type="component" value="Unassembled WGS sequence"/>
</dbReference>
<evidence type="ECO:0000259" key="6">
    <source>
        <dbReference type="Pfam" id="PF04932"/>
    </source>
</evidence>
<name>A0ABV8MRC0_9NEIS</name>
<comment type="subcellular location">
    <subcellularLocation>
        <location evidence="1">Membrane</location>
        <topology evidence="1">Multi-pass membrane protein</topology>
    </subcellularLocation>
</comment>
<feature type="transmembrane region" description="Helical" evidence="5">
    <location>
        <begin position="233"/>
        <end position="253"/>
    </location>
</feature>
<dbReference type="GO" id="GO:0016874">
    <property type="term" value="F:ligase activity"/>
    <property type="evidence" value="ECO:0007669"/>
    <property type="project" value="UniProtKB-KW"/>
</dbReference>
<organism evidence="7 8">
    <name type="scientific">Chitinimonas lacunae</name>
    <dbReference type="NCBI Taxonomy" id="1963018"/>
    <lineage>
        <taxon>Bacteria</taxon>
        <taxon>Pseudomonadati</taxon>
        <taxon>Pseudomonadota</taxon>
        <taxon>Betaproteobacteria</taxon>
        <taxon>Neisseriales</taxon>
        <taxon>Chitinibacteraceae</taxon>
        <taxon>Chitinimonas</taxon>
    </lineage>
</organism>
<feature type="transmembrane region" description="Helical" evidence="5">
    <location>
        <begin position="390"/>
        <end position="409"/>
    </location>
</feature>
<feature type="transmembrane region" description="Helical" evidence="5">
    <location>
        <begin position="329"/>
        <end position="355"/>
    </location>
</feature>
<dbReference type="RefSeq" id="WP_378164029.1">
    <property type="nucleotide sequence ID" value="NZ_JBHSBU010000001.1"/>
</dbReference>
<evidence type="ECO:0000313" key="7">
    <source>
        <dbReference type="EMBL" id="MFC4159840.1"/>
    </source>
</evidence>
<feature type="transmembrane region" description="Helical" evidence="5">
    <location>
        <begin position="36"/>
        <end position="55"/>
    </location>
</feature>
<feature type="transmembrane region" description="Helical" evidence="5">
    <location>
        <begin position="182"/>
        <end position="212"/>
    </location>
</feature>
<feature type="domain" description="O-antigen ligase-related" evidence="6">
    <location>
        <begin position="189"/>
        <end position="345"/>
    </location>
</feature>
<feature type="transmembrane region" description="Helical" evidence="5">
    <location>
        <begin position="12"/>
        <end position="30"/>
    </location>
</feature>
<gene>
    <name evidence="7" type="ORF">ACFOW7_10830</name>
</gene>
<evidence type="ECO:0000256" key="3">
    <source>
        <dbReference type="ARBA" id="ARBA00022989"/>
    </source>
</evidence>